<comment type="caution">
    <text evidence="6">Lacks conserved residue(s) required for the propagation of feature annotation.</text>
</comment>
<evidence type="ECO:0000256" key="5">
    <source>
        <dbReference type="ARBA" id="ARBA00023204"/>
    </source>
</evidence>
<evidence type="ECO:0000256" key="1">
    <source>
        <dbReference type="ARBA" id="ARBA00022490"/>
    </source>
</evidence>
<comment type="similarity">
    <text evidence="6">Belongs to the RuvA family.</text>
</comment>
<evidence type="ECO:0000256" key="4">
    <source>
        <dbReference type="ARBA" id="ARBA00023172"/>
    </source>
</evidence>
<dbReference type="InterPro" id="IPR011114">
    <property type="entry name" value="RuvA_C"/>
</dbReference>
<evidence type="ECO:0000256" key="6">
    <source>
        <dbReference type="HAMAP-Rule" id="MF_00031"/>
    </source>
</evidence>
<dbReference type="GO" id="GO:0009378">
    <property type="term" value="F:four-way junction helicase activity"/>
    <property type="evidence" value="ECO:0007669"/>
    <property type="project" value="InterPro"/>
</dbReference>
<dbReference type="Gene3D" id="1.10.150.20">
    <property type="entry name" value="5' to 3' exonuclease, C-terminal subdomain"/>
    <property type="match status" value="1"/>
</dbReference>
<evidence type="ECO:0000313" key="9">
    <source>
        <dbReference type="Proteomes" id="UP000886740"/>
    </source>
</evidence>
<dbReference type="Gene3D" id="2.40.50.140">
    <property type="entry name" value="Nucleic acid-binding proteins"/>
    <property type="match status" value="1"/>
</dbReference>
<dbReference type="EMBL" id="DXEL01000012">
    <property type="protein sequence ID" value="HIX73672.1"/>
    <property type="molecule type" value="Genomic_DNA"/>
</dbReference>
<dbReference type="Gene3D" id="1.10.8.10">
    <property type="entry name" value="DNA helicase RuvA subunit, C-terminal domain"/>
    <property type="match status" value="1"/>
</dbReference>
<dbReference type="GO" id="GO:0009379">
    <property type="term" value="C:Holliday junction helicase complex"/>
    <property type="evidence" value="ECO:0007669"/>
    <property type="project" value="InterPro"/>
</dbReference>
<evidence type="ECO:0000259" key="7">
    <source>
        <dbReference type="SMART" id="SM00278"/>
    </source>
</evidence>
<protein>
    <recommendedName>
        <fullName evidence="6">Holliday junction branch migration complex subunit RuvA</fullName>
    </recommendedName>
</protein>
<feature type="domain" description="Helix-hairpin-helix DNA-binding motif class 1" evidence="7">
    <location>
        <begin position="107"/>
        <end position="126"/>
    </location>
</feature>
<keyword evidence="5 6" id="KW-0234">DNA repair</keyword>
<name>A0A9D1X6Z4_9BACT</name>
<dbReference type="InterPro" id="IPR012340">
    <property type="entry name" value="NA-bd_OB-fold"/>
</dbReference>
<dbReference type="SUPFAM" id="SSF46929">
    <property type="entry name" value="DNA helicase RuvA subunit, C-terminal domain"/>
    <property type="match status" value="1"/>
</dbReference>
<evidence type="ECO:0000256" key="2">
    <source>
        <dbReference type="ARBA" id="ARBA00022763"/>
    </source>
</evidence>
<dbReference type="InterPro" id="IPR000085">
    <property type="entry name" value="RuvA"/>
</dbReference>
<keyword evidence="2 6" id="KW-0227">DNA damage</keyword>
<evidence type="ECO:0000256" key="3">
    <source>
        <dbReference type="ARBA" id="ARBA00023125"/>
    </source>
</evidence>
<comment type="caution">
    <text evidence="8">The sequence shown here is derived from an EMBL/GenBank/DDBJ whole genome shotgun (WGS) entry which is preliminary data.</text>
</comment>
<dbReference type="CDD" id="cd14332">
    <property type="entry name" value="UBA_RuvA_C"/>
    <property type="match status" value="1"/>
</dbReference>
<sequence length="200" mass="21616">MIDYIKGDLVELAPARMVIECGGIGYEVNISLNTYSAFNGQSSGKVYVYEVIREDAHLLYGFKEREERELFLLLISVSGVGANTARMILSSFSPADLVAVIAEDNEKALTAVKGIGLKTAQRILVDLRNKVKTVGYATSEASVLERGASPADHPVREEAVAALVMLGFVKATSQKVVTKILKDSPGLTVEQVIKAALRML</sequence>
<dbReference type="GO" id="GO:0005737">
    <property type="term" value="C:cytoplasm"/>
    <property type="evidence" value="ECO:0007669"/>
    <property type="project" value="UniProtKB-SubCell"/>
</dbReference>
<reference evidence="8" key="2">
    <citation type="submission" date="2021-04" db="EMBL/GenBank/DDBJ databases">
        <authorList>
            <person name="Gilroy R."/>
        </authorList>
    </citation>
    <scope>NUCLEOTIDE SEQUENCE</scope>
    <source>
        <strain evidence="8">ChiGjej6B6-14162</strain>
    </source>
</reference>
<dbReference type="Pfam" id="PF14520">
    <property type="entry name" value="HHH_5"/>
    <property type="match status" value="1"/>
</dbReference>
<evidence type="ECO:0000313" key="8">
    <source>
        <dbReference type="EMBL" id="HIX73672.1"/>
    </source>
</evidence>
<dbReference type="NCBIfam" id="TIGR00084">
    <property type="entry name" value="ruvA"/>
    <property type="match status" value="1"/>
</dbReference>
<keyword evidence="3 6" id="KW-0238">DNA-binding</keyword>
<dbReference type="InterPro" id="IPR003583">
    <property type="entry name" value="Hlx-hairpin-Hlx_DNA-bd_motif"/>
</dbReference>
<dbReference type="HAMAP" id="MF_00031">
    <property type="entry name" value="DNA_HJ_migration_RuvA"/>
    <property type="match status" value="1"/>
</dbReference>
<dbReference type="SMART" id="SM00278">
    <property type="entry name" value="HhH1"/>
    <property type="match status" value="2"/>
</dbReference>
<dbReference type="Proteomes" id="UP000886740">
    <property type="component" value="Unassembled WGS sequence"/>
</dbReference>
<reference evidence="8" key="1">
    <citation type="journal article" date="2021" name="PeerJ">
        <title>Extensive microbial diversity within the chicken gut microbiome revealed by metagenomics and culture.</title>
        <authorList>
            <person name="Gilroy R."/>
            <person name="Ravi A."/>
            <person name="Getino M."/>
            <person name="Pursley I."/>
            <person name="Horton D.L."/>
            <person name="Alikhan N.F."/>
            <person name="Baker D."/>
            <person name="Gharbi K."/>
            <person name="Hall N."/>
            <person name="Watson M."/>
            <person name="Adriaenssens E.M."/>
            <person name="Foster-Nyarko E."/>
            <person name="Jarju S."/>
            <person name="Secka A."/>
            <person name="Antonio M."/>
            <person name="Oren A."/>
            <person name="Chaudhuri R.R."/>
            <person name="La Ragione R."/>
            <person name="Hildebrand F."/>
            <person name="Pallen M.J."/>
        </authorList>
    </citation>
    <scope>NUCLEOTIDE SEQUENCE</scope>
    <source>
        <strain evidence="8">ChiGjej6B6-14162</strain>
    </source>
</reference>
<comment type="function">
    <text evidence="6">The RuvA-RuvB-RuvC complex processes Holliday junction (HJ) DNA during genetic recombination and DNA repair, while the RuvA-RuvB complex plays an important role in the rescue of blocked DNA replication forks via replication fork reversal (RFR). RuvA specifically binds to HJ cruciform DNA, conferring on it an open structure. The RuvB hexamer acts as an ATP-dependent pump, pulling dsDNA into and through the RuvAB complex. HJ branch migration allows RuvC to scan DNA until it finds its consensus sequence, where it cleaves and resolves the cruciform DNA.</text>
</comment>
<gene>
    <name evidence="6 8" type="primary">ruvA</name>
    <name evidence="8" type="ORF">H9977_01250</name>
</gene>
<dbReference type="GO" id="GO:0006310">
    <property type="term" value="P:DNA recombination"/>
    <property type="evidence" value="ECO:0007669"/>
    <property type="project" value="UniProtKB-UniRule"/>
</dbReference>
<comment type="domain">
    <text evidence="6">Has three domains with a flexible linker between the domains II and III and assumes an 'L' shape. Domain III is highly mobile and contacts RuvB.</text>
</comment>
<dbReference type="GO" id="GO:0005524">
    <property type="term" value="F:ATP binding"/>
    <property type="evidence" value="ECO:0007669"/>
    <property type="project" value="InterPro"/>
</dbReference>
<dbReference type="GO" id="GO:0048476">
    <property type="term" value="C:Holliday junction resolvase complex"/>
    <property type="evidence" value="ECO:0007669"/>
    <property type="project" value="UniProtKB-UniRule"/>
</dbReference>
<feature type="domain" description="Helix-hairpin-helix DNA-binding motif class 1" evidence="7">
    <location>
        <begin position="72"/>
        <end position="91"/>
    </location>
</feature>
<dbReference type="InterPro" id="IPR036267">
    <property type="entry name" value="RuvA_C_sf"/>
</dbReference>
<dbReference type="InterPro" id="IPR010994">
    <property type="entry name" value="RuvA_2-like"/>
</dbReference>
<feature type="region of interest" description="Domain III" evidence="6">
    <location>
        <begin position="152"/>
        <end position="200"/>
    </location>
</feature>
<dbReference type="InterPro" id="IPR013849">
    <property type="entry name" value="DNA_helicase_Holl-junc_RuvA_I"/>
</dbReference>
<dbReference type="GO" id="GO:0006281">
    <property type="term" value="P:DNA repair"/>
    <property type="evidence" value="ECO:0007669"/>
    <property type="project" value="UniProtKB-UniRule"/>
</dbReference>
<dbReference type="SUPFAM" id="SSF47781">
    <property type="entry name" value="RuvA domain 2-like"/>
    <property type="match status" value="1"/>
</dbReference>
<comment type="subunit">
    <text evidence="6">Homotetramer. Forms an RuvA(8)-RuvB(12)-Holliday junction (HJ) complex. HJ DNA is sandwiched between 2 RuvA tetramers; dsDNA enters through RuvA and exits via RuvB. An RuvB hexamer assembles on each DNA strand where it exits the tetramer. Each RuvB hexamer is contacted by two RuvA subunits (via domain III) on 2 adjacent RuvB subunits; this complex drives branch migration. In the full resolvosome a probable DNA-RuvA(4)-RuvB(12)-RuvC(2) complex forms which resolves the HJ.</text>
</comment>
<dbReference type="GO" id="GO:0000400">
    <property type="term" value="F:four-way junction DNA binding"/>
    <property type="evidence" value="ECO:0007669"/>
    <property type="project" value="UniProtKB-UniRule"/>
</dbReference>
<accession>A0A9D1X6Z4</accession>
<dbReference type="Pfam" id="PF01330">
    <property type="entry name" value="RuvA_N"/>
    <property type="match status" value="1"/>
</dbReference>
<dbReference type="Pfam" id="PF07499">
    <property type="entry name" value="RuvA_C"/>
    <property type="match status" value="1"/>
</dbReference>
<dbReference type="SUPFAM" id="SSF50249">
    <property type="entry name" value="Nucleic acid-binding proteins"/>
    <property type="match status" value="1"/>
</dbReference>
<comment type="subcellular location">
    <subcellularLocation>
        <location evidence="6">Cytoplasm</location>
    </subcellularLocation>
</comment>
<keyword evidence="4 6" id="KW-0233">DNA recombination</keyword>
<dbReference type="AlphaFoldDB" id="A0A9D1X6Z4"/>
<organism evidence="8 9">
    <name type="scientific">Candidatus Parabacteroides intestinipullorum</name>
    <dbReference type="NCBI Taxonomy" id="2838723"/>
    <lineage>
        <taxon>Bacteria</taxon>
        <taxon>Pseudomonadati</taxon>
        <taxon>Bacteroidota</taxon>
        <taxon>Bacteroidia</taxon>
        <taxon>Bacteroidales</taxon>
        <taxon>Tannerellaceae</taxon>
        <taxon>Parabacteroides</taxon>
    </lineage>
</organism>
<keyword evidence="1 6" id="KW-0963">Cytoplasm</keyword>
<proteinExistence type="inferred from homology"/>